<proteinExistence type="predicted"/>
<dbReference type="CDD" id="cd00093">
    <property type="entry name" value="HTH_XRE"/>
    <property type="match status" value="1"/>
</dbReference>
<dbReference type="RefSeq" id="WP_210537425.1">
    <property type="nucleotide sequence ID" value="NZ_JAGKTC010000003.1"/>
</dbReference>
<reference evidence="2" key="2">
    <citation type="submission" date="2021-03" db="EMBL/GenBank/DDBJ databases">
        <authorList>
            <person name="Cao W."/>
        </authorList>
    </citation>
    <scope>NUCLEOTIDE SEQUENCE</scope>
    <source>
        <strain evidence="2">110414</strain>
    </source>
</reference>
<gene>
    <name evidence="2" type="ORF">J5837_14250</name>
</gene>
<protein>
    <submittedName>
        <fullName evidence="2">Helix-turn-helix transcriptional regulator</fullName>
    </submittedName>
</protein>
<feature type="domain" description="HTH cro/C1-type" evidence="1">
    <location>
        <begin position="14"/>
        <end position="72"/>
    </location>
</feature>
<evidence type="ECO:0000313" key="3">
    <source>
        <dbReference type="Proteomes" id="UP000673447"/>
    </source>
</evidence>
<name>A0A940X665_9GAMM</name>
<dbReference type="Proteomes" id="UP000673447">
    <property type="component" value="Unassembled WGS sequence"/>
</dbReference>
<keyword evidence="3" id="KW-1185">Reference proteome</keyword>
<evidence type="ECO:0000259" key="1">
    <source>
        <dbReference type="PROSITE" id="PS50943"/>
    </source>
</evidence>
<dbReference type="Pfam" id="PF01381">
    <property type="entry name" value="HTH_3"/>
    <property type="match status" value="1"/>
</dbReference>
<accession>A0A940X665</accession>
<dbReference type="GO" id="GO:0003677">
    <property type="term" value="F:DNA binding"/>
    <property type="evidence" value="ECO:0007669"/>
    <property type="project" value="InterPro"/>
</dbReference>
<dbReference type="PROSITE" id="PS50943">
    <property type="entry name" value="HTH_CROC1"/>
    <property type="match status" value="1"/>
</dbReference>
<organism evidence="2 3">
    <name type="scientific">Pseudoxanthomonas helianthi</name>
    <dbReference type="NCBI Taxonomy" id="1453541"/>
    <lineage>
        <taxon>Bacteria</taxon>
        <taxon>Pseudomonadati</taxon>
        <taxon>Pseudomonadota</taxon>
        <taxon>Gammaproteobacteria</taxon>
        <taxon>Lysobacterales</taxon>
        <taxon>Lysobacteraceae</taxon>
        <taxon>Pseudoxanthomonas</taxon>
    </lineage>
</organism>
<dbReference type="Gene3D" id="1.10.260.40">
    <property type="entry name" value="lambda repressor-like DNA-binding domains"/>
    <property type="match status" value="1"/>
</dbReference>
<dbReference type="InterPro" id="IPR010982">
    <property type="entry name" value="Lambda_DNA-bd_dom_sf"/>
</dbReference>
<reference evidence="2" key="1">
    <citation type="journal article" date="2016" name="Int. J. Syst. Evol. Microbiol.">
        <title>Pseudoxanthomonas helianthi sp. nov., isolated from roots of Jerusalem artichoke (Helianthus tuberosus).</title>
        <authorList>
            <person name="Kittiwongwattana C."/>
            <person name="Thawai C."/>
        </authorList>
    </citation>
    <scope>NUCLEOTIDE SEQUENCE</scope>
    <source>
        <strain evidence="2">110414</strain>
    </source>
</reference>
<comment type="caution">
    <text evidence="2">The sequence shown here is derived from an EMBL/GenBank/DDBJ whole genome shotgun (WGS) entry which is preliminary data.</text>
</comment>
<dbReference type="InterPro" id="IPR001387">
    <property type="entry name" value="Cro/C1-type_HTH"/>
</dbReference>
<dbReference type="EMBL" id="JAGKTC010000003">
    <property type="protein sequence ID" value="MBP3985571.1"/>
    <property type="molecule type" value="Genomic_DNA"/>
</dbReference>
<sequence length="90" mass="10287">MSAKRDIPVYSRRLRQAREAMGISQRTLGIEAGIDEFVASSRINRYETGVHQPNYQTLKLLAEVLHLPTAYFYAEDDQLALLIAEFDSKQ</sequence>
<dbReference type="SUPFAM" id="SSF47413">
    <property type="entry name" value="lambda repressor-like DNA-binding domains"/>
    <property type="match status" value="1"/>
</dbReference>
<evidence type="ECO:0000313" key="2">
    <source>
        <dbReference type="EMBL" id="MBP3985571.1"/>
    </source>
</evidence>
<dbReference type="AlphaFoldDB" id="A0A940X665"/>
<dbReference type="SMART" id="SM00530">
    <property type="entry name" value="HTH_XRE"/>
    <property type="match status" value="1"/>
</dbReference>